<feature type="transmembrane region" description="Helical" evidence="2">
    <location>
        <begin position="497"/>
        <end position="526"/>
    </location>
</feature>
<feature type="region of interest" description="Disordered" evidence="1">
    <location>
        <begin position="296"/>
        <end position="338"/>
    </location>
</feature>
<dbReference type="EMBL" id="CCBN010000001">
    <property type="protein sequence ID" value="CDO51131.1"/>
    <property type="molecule type" value="Genomic_DNA"/>
</dbReference>
<feature type="compositionally biased region" description="Polar residues" evidence="1">
    <location>
        <begin position="321"/>
        <end position="333"/>
    </location>
</feature>
<feature type="compositionally biased region" description="Polar residues" evidence="1">
    <location>
        <begin position="245"/>
        <end position="265"/>
    </location>
</feature>
<reference evidence="3" key="1">
    <citation type="submission" date="2014-03" db="EMBL/GenBank/DDBJ databases">
        <authorList>
            <person name="Casaregola S."/>
        </authorList>
    </citation>
    <scope>NUCLEOTIDE SEQUENCE [LARGE SCALE GENOMIC DNA]</scope>
    <source>
        <strain evidence="3">CLIB 918</strain>
    </source>
</reference>
<feature type="region of interest" description="Disordered" evidence="1">
    <location>
        <begin position="179"/>
        <end position="207"/>
    </location>
</feature>
<comment type="caution">
    <text evidence="3">The sequence shown here is derived from an EMBL/GenBank/DDBJ whole genome shotgun (WGS) entry which is preliminary data.</text>
</comment>
<dbReference type="InterPro" id="IPR038769">
    <property type="entry name" value="MTC4"/>
</dbReference>
<feature type="region of interest" description="Disordered" evidence="1">
    <location>
        <begin position="235"/>
        <end position="265"/>
    </location>
</feature>
<feature type="compositionally biased region" description="Basic residues" evidence="1">
    <location>
        <begin position="184"/>
        <end position="204"/>
    </location>
</feature>
<keyword evidence="4" id="KW-1185">Reference proteome</keyword>
<keyword evidence="2" id="KW-1133">Transmembrane helix</keyword>
<dbReference type="OrthoDB" id="4090614at2759"/>
<accession>A0A0J9X363</accession>
<protein>
    <submittedName>
        <fullName evidence="3">Uncharacterized protein</fullName>
    </submittedName>
</protein>
<gene>
    <name evidence="3" type="ORF">BN980_GECA01s01319g</name>
</gene>
<evidence type="ECO:0000256" key="1">
    <source>
        <dbReference type="SAM" id="MobiDB-lite"/>
    </source>
</evidence>
<proteinExistence type="predicted"/>
<organism evidence="3 4">
    <name type="scientific">Geotrichum candidum</name>
    <name type="common">Oospora lactis</name>
    <name type="synonym">Dipodascus geotrichum</name>
    <dbReference type="NCBI Taxonomy" id="1173061"/>
    <lineage>
        <taxon>Eukaryota</taxon>
        <taxon>Fungi</taxon>
        <taxon>Dikarya</taxon>
        <taxon>Ascomycota</taxon>
        <taxon>Saccharomycotina</taxon>
        <taxon>Dipodascomycetes</taxon>
        <taxon>Dipodascales</taxon>
        <taxon>Dipodascaceae</taxon>
        <taxon>Geotrichum</taxon>
    </lineage>
</organism>
<sequence length="544" mass="61484">MKIKRSQEAAKIASRMINMKIATEGATPKLMFPKHLPVLSSTGLSSKINPENYHPIQASPATLARAKLVRACLELHYDMIAAYQDSSTFTAICSDSKNEQDDTGNIKQRGVYNLLRIIRNRRKREALDLPGAQTQAAQLASQQLQSRLLFYTKSPWTIDAFEMVLDYTWSRQLVELREQEKKTSRPSKHKKHHQKHESHVHPKKASVSIDPLEESLENVEFHHVDHEVLPLPQNFINGGRRKSKSSSTLPDLIGSGNTHADTLNGQRSFSSSAVTLASAPTTPPRVISKVMSTPEGLKMTPLSSQSSDQNAVLTPSPLRSDATTVNVNQSPSGVLSDHESALLPPRAYQTKPDQSSLLRQTCTRRLREYKLYETIYITQYQHNKQQLKRMTPATQGETSSNAIAEHAYADLSKRISYLNEVLLPKANTMQKAHETEVQILRRMRLSKLSTRIDILLSDCDQTNNRLSTTLNLEVKKLTEKVDALDRQVSATMHIKCWLWAFVYILLEYLVVCFMWIAWGLVSVFIAGKDSMLITTKAVRWLLWC</sequence>
<dbReference type="PANTHER" id="PTHR38426:SF1">
    <property type="entry name" value="MAINTENANCE OF TELOMERE CAPPING PROTEIN 4"/>
    <property type="match status" value="1"/>
</dbReference>
<name>A0A0J9X363_GEOCN</name>
<keyword evidence="2" id="KW-0812">Transmembrane</keyword>
<dbReference type="PANTHER" id="PTHR38426">
    <property type="entry name" value="MAINTENANCE OF TELOMERE CAPPING PROTEIN 4"/>
    <property type="match status" value="1"/>
</dbReference>
<keyword evidence="2" id="KW-0472">Membrane</keyword>
<evidence type="ECO:0000313" key="4">
    <source>
        <dbReference type="Proteomes" id="UP000242525"/>
    </source>
</evidence>
<dbReference type="Proteomes" id="UP000242525">
    <property type="component" value="Unassembled WGS sequence"/>
</dbReference>
<evidence type="ECO:0000256" key="2">
    <source>
        <dbReference type="SAM" id="Phobius"/>
    </source>
</evidence>
<dbReference type="AlphaFoldDB" id="A0A0J9X363"/>
<feature type="compositionally biased region" description="Polar residues" evidence="1">
    <location>
        <begin position="301"/>
        <end position="313"/>
    </location>
</feature>
<evidence type="ECO:0000313" key="3">
    <source>
        <dbReference type="EMBL" id="CDO51131.1"/>
    </source>
</evidence>